<comment type="caution">
    <text evidence="1">The sequence shown here is derived from an EMBL/GenBank/DDBJ whole genome shotgun (WGS) entry which is preliminary data.</text>
</comment>
<evidence type="ECO:0000313" key="1">
    <source>
        <dbReference type="EMBL" id="EFQ06602.1"/>
    </source>
</evidence>
<dbReference type="BioCyc" id="FCF748224-HMP:GTSS-2204-MONOMER"/>
<dbReference type="EMBL" id="AECU01000158">
    <property type="protein sequence ID" value="EFQ06602.1"/>
    <property type="molecule type" value="Genomic_DNA"/>
</dbReference>
<reference evidence="1 2" key="1">
    <citation type="submission" date="2010-08" db="EMBL/GenBank/DDBJ databases">
        <authorList>
            <person name="Weinstock G."/>
            <person name="Sodergren E."/>
            <person name="Clifton S."/>
            <person name="Fulton L."/>
            <person name="Fulton B."/>
            <person name="Courtney L."/>
            <person name="Fronick C."/>
            <person name="Harrison M."/>
            <person name="Strong C."/>
            <person name="Farmer C."/>
            <person name="Delahaunty K."/>
            <person name="Markovic C."/>
            <person name="Hall O."/>
            <person name="Minx P."/>
            <person name="Tomlinson C."/>
            <person name="Mitreva M."/>
            <person name="Hou S."/>
            <person name="Chen J."/>
            <person name="Wollam A."/>
            <person name="Pepin K.H."/>
            <person name="Johnson M."/>
            <person name="Bhonagiri V."/>
            <person name="Zhang X."/>
            <person name="Suruliraj S."/>
            <person name="Warren W."/>
            <person name="Chinwalla A."/>
            <person name="Mardis E.R."/>
            <person name="Wilson R.K."/>
        </authorList>
    </citation>
    <scope>NUCLEOTIDE SEQUENCE [LARGE SCALE GENOMIC DNA]</scope>
    <source>
        <strain evidence="1 2">KLE1255</strain>
    </source>
</reference>
<accession>E2ZJR3</accession>
<proteinExistence type="predicted"/>
<gene>
    <name evidence="1" type="ORF">HMPREF9436_01912</name>
</gene>
<dbReference type="AlphaFoldDB" id="E2ZJR3"/>
<name>E2ZJR3_9FIRM</name>
<sequence length="66" mass="7707">MRFSFFIVFNPHSFSDDEHRKKALSERGGYAQRPPRSFFGKTVILPGKEALLWRVLLSRIKLPVKC</sequence>
<dbReference type="HOGENOM" id="CLU_2824739_0_0_9"/>
<evidence type="ECO:0000313" key="2">
    <source>
        <dbReference type="Proteomes" id="UP000006028"/>
    </source>
</evidence>
<organism evidence="1 2">
    <name type="scientific">Faecalibacterium cf. prausnitzii KLE1255</name>
    <dbReference type="NCBI Taxonomy" id="748224"/>
    <lineage>
        <taxon>Bacteria</taxon>
        <taxon>Bacillati</taxon>
        <taxon>Bacillota</taxon>
        <taxon>Clostridia</taxon>
        <taxon>Eubacteriales</taxon>
        <taxon>Oscillospiraceae</taxon>
        <taxon>Faecalibacterium</taxon>
    </lineage>
</organism>
<protein>
    <submittedName>
        <fullName evidence="1">Uncharacterized protein</fullName>
    </submittedName>
</protein>
<dbReference type="STRING" id="748224.HMPREF9436_01912"/>
<dbReference type="Proteomes" id="UP000006028">
    <property type="component" value="Unassembled WGS sequence"/>
</dbReference>